<evidence type="ECO:0000313" key="3">
    <source>
        <dbReference type="Proteomes" id="UP001215280"/>
    </source>
</evidence>
<reference evidence="2" key="1">
    <citation type="submission" date="2023-03" db="EMBL/GenBank/DDBJ databases">
        <title>Massive genome expansion in bonnet fungi (Mycena s.s.) driven by repeated elements and novel gene families across ecological guilds.</title>
        <authorList>
            <consortium name="Lawrence Berkeley National Laboratory"/>
            <person name="Harder C.B."/>
            <person name="Miyauchi S."/>
            <person name="Viragh M."/>
            <person name="Kuo A."/>
            <person name="Thoen E."/>
            <person name="Andreopoulos B."/>
            <person name="Lu D."/>
            <person name="Skrede I."/>
            <person name="Drula E."/>
            <person name="Henrissat B."/>
            <person name="Morin E."/>
            <person name="Kohler A."/>
            <person name="Barry K."/>
            <person name="LaButti K."/>
            <person name="Morin E."/>
            <person name="Salamov A."/>
            <person name="Lipzen A."/>
            <person name="Mereny Z."/>
            <person name="Hegedus B."/>
            <person name="Baldrian P."/>
            <person name="Stursova M."/>
            <person name="Weitz H."/>
            <person name="Taylor A."/>
            <person name="Grigoriev I.V."/>
            <person name="Nagy L.G."/>
            <person name="Martin F."/>
            <person name="Kauserud H."/>
        </authorList>
    </citation>
    <scope>NUCLEOTIDE SEQUENCE</scope>
    <source>
        <strain evidence="2">CBHHK188m</strain>
    </source>
</reference>
<organism evidence="2 3">
    <name type="scientific">Mycena maculata</name>
    <dbReference type="NCBI Taxonomy" id="230809"/>
    <lineage>
        <taxon>Eukaryota</taxon>
        <taxon>Fungi</taxon>
        <taxon>Dikarya</taxon>
        <taxon>Basidiomycota</taxon>
        <taxon>Agaricomycotina</taxon>
        <taxon>Agaricomycetes</taxon>
        <taxon>Agaricomycetidae</taxon>
        <taxon>Agaricales</taxon>
        <taxon>Marasmiineae</taxon>
        <taxon>Mycenaceae</taxon>
        <taxon>Mycena</taxon>
    </lineage>
</organism>
<feature type="non-terminal residue" evidence="2">
    <location>
        <position position="1"/>
    </location>
</feature>
<gene>
    <name evidence="2" type="ORF">DFH07DRAFT_1066923</name>
</gene>
<accession>A0AAD7HQ39</accession>
<sequence length="180" mass="19301">MSILVDAVYTSSVSLSSVSQRTVLSTRFFQAHFATRQSTHFEFVVAGTSHGSFSIDLACSVSPYLMVDVLLGLDWQSGLRDWYSRASGHGHLDNLNVAAFLHAPLPSTTPRHPIAPISEPSATSTSNTMFPLSRSTRSLPGDTPLGQAIPPAPAPSFSSISSYSVIPNRYINDASGHHSL</sequence>
<dbReference type="AlphaFoldDB" id="A0AAD7HQ39"/>
<comment type="caution">
    <text evidence="2">The sequence shown here is derived from an EMBL/GenBank/DDBJ whole genome shotgun (WGS) entry which is preliminary data.</text>
</comment>
<keyword evidence="3" id="KW-1185">Reference proteome</keyword>
<feature type="region of interest" description="Disordered" evidence="1">
    <location>
        <begin position="117"/>
        <end position="153"/>
    </location>
</feature>
<evidence type="ECO:0000256" key="1">
    <source>
        <dbReference type="SAM" id="MobiDB-lite"/>
    </source>
</evidence>
<protein>
    <submittedName>
        <fullName evidence="2">Uncharacterized protein</fullName>
    </submittedName>
</protein>
<proteinExistence type="predicted"/>
<feature type="compositionally biased region" description="Polar residues" evidence="1">
    <location>
        <begin position="120"/>
        <end position="138"/>
    </location>
</feature>
<dbReference type="EMBL" id="JARJLG010000230">
    <property type="protein sequence ID" value="KAJ7725238.1"/>
    <property type="molecule type" value="Genomic_DNA"/>
</dbReference>
<name>A0AAD7HQ39_9AGAR</name>
<dbReference type="Proteomes" id="UP001215280">
    <property type="component" value="Unassembled WGS sequence"/>
</dbReference>
<evidence type="ECO:0000313" key="2">
    <source>
        <dbReference type="EMBL" id="KAJ7725238.1"/>
    </source>
</evidence>